<dbReference type="PANTHER" id="PTHR43312">
    <property type="entry name" value="D-THREO-ALDOSE 1-DEHYDROGENASE"/>
    <property type="match status" value="1"/>
</dbReference>
<dbReference type="AlphaFoldDB" id="A0A553BR92"/>
<comment type="caution">
    <text evidence="3">The sequence shown here is derived from an EMBL/GenBank/DDBJ whole genome shotgun (WGS) entry which is preliminary data.</text>
</comment>
<dbReference type="Gene3D" id="3.20.20.100">
    <property type="entry name" value="NADP-dependent oxidoreductase domain"/>
    <property type="match status" value="1"/>
</dbReference>
<protein>
    <submittedName>
        <fullName evidence="3">Aldo/keto reductase</fullName>
    </submittedName>
</protein>
<dbReference type="SUPFAM" id="SSF51430">
    <property type="entry name" value="NAD(P)-linked oxidoreductase"/>
    <property type="match status" value="1"/>
</dbReference>
<evidence type="ECO:0000313" key="5">
    <source>
        <dbReference type="Proteomes" id="UP000318669"/>
    </source>
</evidence>
<dbReference type="EMBL" id="VJZN01000010">
    <property type="protein sequence ID" value="TRX06796.1"/>
    <property type="molecule type" value="Genomic_DNA"/>
</dbReference>
<dbReference type="EMBL" id="VJZL01000009">
    <property type="protein sequence ID" value="TRX10783.1"/>
    <property type="molecule type" value="Genomic_DNA"/>
</dbReference>
<dbReference type="InterPro" id="IPR036812">
    <property type="entry name" value="NAD(P)_OxRdtase_dom_sf"/>
</dbReference>
<organism evidence="3 5">
    <name type="scientific">Flavobacterium gawalongense</name>
    <dbReference type="NCBI Taxonomy" id="2594432"/>
    <lineage>
        <taxon>Bacteria</taxon>
        <taxon>Pseudomonadati</taxon>
        <taxon>Bacteroidota</taxon>
        <taxon>Flavobacteriia</taxon>
        <taxon>Flavobacteriales</taxon>
        <taxon>Flavobacteriaceae</taxon>
        <taxon>Flavobacterium</taxon>
    </lineage>
</organism>
<keyword evidence="4" id="KW-1185">Reference proteome</keyword>
<dbReference type="RefSeq" id="WP_143386464.1">
    <property type="nucleotide sequence ID" value="NZ_VJZL01000009.1"/>
</dbReference>
<name>A0A553BR92_9FLAO</name>
<feature type="domain" description="NADP-dependent oxidoreductase" evidence="1">
    <location>
        <begin position="15"/>
        <end position="317"/>
    </location>
</feature>
<evidence type="ECO:0000259" key="1">
    <source>
        <dbReference type="Pfam" id="PF00248"/>
    </source>
</evidence>
<dbReference type="Proteomes" id="UP000318669">
    <property type="component" value="Unassembled WGS sequence"/>
</dbReference>
<accession>A0A553BR92</accession>
<dbReference type="PANTHER" id="PTHR43312:SF1">
    <property type="entry name" value="NADP-DEPENDENT OXIDOREDUCTASE DOMAIN-CONTAINING PROTEIN"/>
    <property type="match status" value="1"/>
</dbReference>
<evidence type="ECO:0000313" key="3">
    <source>
        <dbReference type="EMBL" id="TRX10783.1"/>
    </source>
</evidence>
<sequence length="328" mass="37373">MNYRRLGKTDFEISEISLGTWQVGGKWGSPFNDKTADELINTAIDNGVNFIDTADVYENGLSETAVGRVVRSRSERIYFATKCGRHINPHVNEGYQPKVLQKFVEDSLRRTGLETLDLIQLHCPPTEVFYRPEIFEMFDRLKEQGKILNLGVSVEKVEEGLKAIEFPNVTTVQIIFNLFRQRPTELFFKEALKRDIGIIARVPLASGLLTGKFNAKTTFDTQDHRNFNRNGEAFDKGETFSGINYELGLKAVEELKVLFPEATNLAPIALQWILSFDEVSCIIPGASNESHVLSNLSVYDLPKLTYEKIAAMNEIYERYIKPEIHQLW</sequence>
<dbReference type="InterPro" id="IPR023210">
    <property type="entry name" value="NADP_OxRdtase_dom"/>
</dbReference>
<dbReference type="OrthoDB" id="9773828at2"/>
<proteinExistence type="predicted"/>
<gene>
    <name evidence="3" type="ORF">FNW11_07275</name>
    <name evidence="2" type="ORF">FNW12_07490</name>
</gene>
<dbReference type="CDD" id="cd19086">
    <property type="entry name" value="AKR_AKR11C1"/>
    <property type="match status" value="1"/>
</dbReference>
<evidence type="ECO:0000313" key="4">
    <source>
        <dbReference type="Proteomes" id="UP000318528"/>
    </source>
</evidence>
<reference evidence="4 5" key="1">
    <citation type="submission" date="2019-07" db="EMBL/GenBank/DDBJ databases">
        <title>Novel species of Flavobacterium.</title>
        <authorList>
            <person name="Liu Q."/>
            <person name="Xin Y.-H."/>
        </authorList>
    </citation>
    <scope>NUCLEOTIDE SEQUENCE [LARGE SCALE GENOMIC DNA]</scope>
    <source>
        <strain evidence="2 4">GSP39</strain>
        <strain evidence="3 5">GSR22</strain>
    </source>
</reference>
<dbReference type="Proteomes" id="UP000318528">
    <property type="component" value="Unassembled WGS sequence"/>
</dbReference>
<dbReference type="Pfam" id="PF00248">
    <property type="entry name" value="Aldo_ket_red"/>
    <property type="match status" value="1"/>
</dbReference>
<dbReference type="InterPro" id="IPR053135">
    <property type="entry name" value="AKR2_Oxidoreductase"/>
</dbReference>
<evidence type="ECO:0000313" key="2">
    <source>
        <dbReference type="EMBL" id="TRX06796.1"/>
    </source>
</evidence>